<dbReference type="GO" id="GO:0016787">
    <property type="term" value="F:hydrolase activity"/>
    <property type="evidence" value="ECO:0007669"/>
    <property type="project" value="UniProtKB-KW"/>
</dbReference>
<dbReference type="AlphaFoldDB" id="A0A939GIF4"/>
<keyword evidence="2" id="KW-0378">Hydrolase</keyword>
<sequence length="237" mass="26063">MPSSAVNSAPLRLIYIHGYVEDPSIFDNLIPLLPADNVLNLNLQDEFAHWNPDDKTVNVSSLAAYLAKNHQITAADVVIGHSMGGYIAANLKAQTGCGAVLISSYTDPAKVITPIRSVGLLKYLVNWGVIQSSGFANYALKKYPFDQSRTLHKGLIGNMVAQPKRFIYQQLRVLMAKPDVPPAPADVRIHTRPDNVLRYPDEPFHETPGDHFNLVYHPEEVAAPILAYLATRVQAGV</sequence>
<dbReference type="Pfam" id="PF12697">
    <property type="entry name" value="Abhydrolase_6"/>
    <property type="match status" value="1"/>
</dbReference>
<dbReference type="EMBL" id="JAFMYV010000007">
    <property type="protein sequence ID" value="MBO0937814.1"/>
    <property type="molecule type" value="Genomic_DNA"/>
</dbReference>
<keyword evidence="3" id="KW-1185">Reference proteome</keyword>
<dbReference type="Proteomes" id="UP000664034">
    <property type="component" value="Unassembled WGS sequence"/>
</dbReference>
<dbReference type="Gene3D" id="3.40.50.1820">
    <property type="entry name" value="alpha/beta hydrolase"/>
    <property type="match status" value="1"/>
</dbReference>
<dbReference type="SUPFAM" id="SSF53474">
    <property type="entry name" value="alpha/beta-Hydrolases"/>
    <property type="match status" value="1"/>
</dbReference>
<organism evidence="2 3">
    <name type="scientific">Fibrella rubiginis</name>
    <dbReference type="NCBI Taxonomy" id="2817060"/>
    <lineage>
        <taxon>Bacteria</taxon>
        <taxon>Pseudomonadati</taxon>
        <taxon>Bacteroidota</taxon>
        <taxon>Cytophagia</taxon>
        <taxon>Cytophagales</taxon>
        <taxon>Spirosomataceae</taxon>
        <taxon>Fibrella</taxon>
    </lineage>
</organism>
<dbReference type="RefSeq" id="WP_207365358.1">
    <property type="nucleotide sequence ID" value="NZ_JAFMYV010000007.1"/>
</dbReference>
<comment type="caution">
    <text evidence="2">The sequence shown here is derived from an EMBL/GenBank/DDBJ whole genome shotgun (WGS) entry which is preliminary data.</text>
</comment>
<dbReference type="InterPro" id="IPR000073">
    <property type="entry name" value="AB_hydrolase_1"/>
</dbReference>
<proteinExistence type="predicted"/>
<evidence type="ECO:0000313" key="2">
    <source>
        <dbReference type="EMBL" id="MBO0937814.1"/>
    </source>
</evidence>
<reference evidence="2" key="1">
    <citation type="submission" date="2021-03" db="EMBL/GenBank/DDBJ databases">
        <title>Fibrella sp. HMF5335 genome sequencing and assembly.</title>
        <authorList>
            <person name="Kang H."/>
            <person name="Kim H."/>
            <person name="Bae S."/>
            <person name="Joh K."/>
        </authorList>
    </citation>
    <scope>NUCLEOTIDE SEQUENCE</scope>
    <source>
        <strain evidence="2">HMF5335</strain>
    </source>
</reference>
<evidence type="ECO:0000313" key="3">
    <source>
        <dbReference type="Proteomes" id="UP000664034"/>
    </source>
</evidence>
<feature type="domain" description="AB hydrolase-1" evidence="1">
    <location>
        <begin position="14"/>
        <end position="223"/>
    </location>
</feature>
<gene>
    <name evidence="2" type="ORF">J2I47_14740</name>
</gene>
<dbReference type="InterPro" id="IPR029058">
    <property type="entry name" value="AB_hydrolase_fold"/>
</dbReference>
<protein>
    <submittedName>
        <fullName evidence="2">Alpha/beta hydrolase</fullName>
    </submittedName>
</protein>
<evidence type="ECO:0000259" key="1">
    <source>
        <dbReference type="Pfam" id="PF12697"/>
    </source>
</evidence>
<name>A0A939GIF4_9BACT</name>
<accession>A0A939GIF4</accession>